<gene>
    <name evidence="1" type="ORF">DXB65_06840</name>
</gene>
<organism evidence="1 2">
    <name type="scientific">Bacteroides oleiciplenus</name>
    <dbReference type="NCBI Taxonomy" id="626931"/>
    <lineage>
        <taxon>Bacteria</taxon>
        <taxon>Pseudomonadati</taxon>
        <taxon>Bacteroidota</taxon>
        <taxon>Bacteroidia</taxon>
        <taxon>Bacteroidales</taxon>
        <taxon>Bacteroidaceae</taxon>
        <taxon>Bacteroides</taxon>
    </lineage>
</organism>
<evidence type="ECO:0000313" key="1">
    <source>
        <dbReference type="EMBL" id="RGN37217.1"/>
    </source>
</evidence>
<evidence type="ECO:0000313" key="2">
    <source>
        <dbReference type="Proteomes" id="UP000260983"/>
    </source>
</evidence>
<comment type="caution">
    <text evidence="1">The sequence shown here is derived from an EMBL/GenBank/DDBJ whole genome shotgun (WGS) entry which is preliminary data.</text>
</comment>
<sequence>MLDFNVKFDNAISTRRKMKRLLELLCLLIIILFYLNRCFCEYKVKQFARKNNSIIGKIIKNLIILLWIIS</sequence>
<protein>
    <submittedName>
        <fullName evidence="1">Uncharacterized protein</fullName>
    </submittedName>
</protein>
<accession>A0A3E5BHZ2</accession>
<dbReference type="AlphaFoldDB" id="A0A3E5BHZ2"/>
<reference evidence="1 2" key="1">
    <citation type="submission" date="2018-08" db="EMBL/GenBank/DDBJ databases">
        <title>A genome reference for cultivated species of the human gut microbiota.</title>
        <authorList>
            <person name="Zou Y."/>
            <person name="Xue W."/>
            <person name="Luo G."/>
        </authorList>
    </citation>
    <scope>NUCLEOTIDE SEQUENCE [LARGE SCALE GENOMIC DNA]</scope>
    <source>
        <strain evidence="1 2">OM05-15BH</strain>
    </source>
</reference>
<proteinExistence type="predicted"/>
<dbReference type="Proteomes" id="UP000260983">
    <property type="component" value="Unassembled WGS sequence"/>
</dbReference>
<dbReference type="EMBL" id="QSUL01000004">
    <property type="protein sequence ID" value="RGN37217.1"/>
    <property type="molecule type" value="Genomic_DNA"/>
</dbReference>
<name>A0A3E5BHZ2_9BACE</name>